<evidence type="ECO:0000313" key="2">
    <source>
        <dbReference type="Proteomes" id="UP000595420"/>
    </source>
</evidence>
<evidence type="ECO:0000313" key="1">
    <source>
        <dbReference type="EMBL" id="QQD72304.1"/>
    </source>
</evidence>
<dbReference type="Proteomes" id="UP000595420">
    <property type="component" value="Chromosome"/>
</dbReference>
<organism evidence="1 2">
    <name type="scientific">Acidithiobacillus ferrivorans</name>
    <dbReference type="NCBI Taxonomy" id="160808"/>
    <lineage>
        <taxon>Bacteria</taxon>
        <taxon>Pseudomonadati</taxon>
        <taxon>Pseudomonadota</taxon>
        <taxon>Acidithiobacillia</taxon>
        <taxon>Acidithiobacillales</taxon>
        <taxon>Acidithiobacillaceae</taxon>
        <taxon>Acidithiobacillus</taxon>
    </lineage>
</organism>
<name>A0A7T4WCZ8_9PROT</name>
<reference evidence="1 2" key="1">
    <citation type="submission" date="2020-07" db="EMBL/GenBank/DDBJ databases">
        <title>Complete genome sequence analysis of Acidithiobacillus ferrivorans XJFY6S-08 reveals extreme environmental adaptation to alpine acid mine drainage.</title>
        <authorList>
            <person name="Yan L."/>
            <person name="Ni Y."/>
        </authorList>
    </citation>
    <scope>NUCLEOTIDE SEQUENCE [LARGE SCALE GENOMIC DNA]</scope>
    <source>
        <strain evidence="1 2">XJFY6S-08</strain>
    </source>
</reference>
<dbReference type="EMBL" id="CP059488">
    <property type="protein sequence ID" value="QQD72304.1"/>
    <property type="molecule type" value="Genomic_DNA"/>
</dbReference>
<gene>
    <name evidence="1" type="ORF">H2515_12990</name>
</gene>
<proteinExistence type="predicted"/>
<accession>A0A7T4WCZ8</accession>
<protein>
    <submittedName>
        <fullName evidence="1">Uncharacterized protein</fullName>
    </submittedName>
</protein>
<sequence length="116" mass="13335">MADLVSDLRRSRENYTVLYQKIILAYEKNHEAFFFVFEGNDAKYYSVRIDGVIRASSGGSYPLSCHGKADVLKLHNLVVKHEKLSKANIFFLLIETLMSYVTMHALKNCMSRLVIQ</sequence>
<dbReference type="AlphaFoldDB" id="A0A7T4WCZ8"/>
<dbReference type="RefSeq" id="WP_198660337.1">
    <property type="nucleotide sequence ID" value="NZ_CP059488.1"/>
</dbReference>